<keyword evidence="1 10" id="KW-0963">Cytoplasm</keyword>
<dbReference type="RefSeq" id="WP_067560143.1">
    <property type="nucleotide sequence ID" value="NZ_CAPCBJ010000019.1"/>
</dbReference>
<dbReference type="CDD" id="cd01854">
    <property type="entry name" value="YjeQ_EngC"/>
    <property type="match status" value="1"/>
</dbReference>
<dbReference type="Proteomes" id="UP000069771">
    <property type="component" value="Chromosome"/>
</dbReference>
<keyword evidence="7 10" id="KW-0862">Zinc</keyword>
<feature type="domain" description="CP-type G" evidence="12">
    <location>
        <begin position="62"/>
        <end position="220"/>
    </location>
</feature>
<feature type="binding site" evidence="10">
    <location>
        <begin position="163"/>
        <end position="171"/>
    </location>
    <ligand>
        <name>GTP</name>
        <dbReference type="ChEBI" id="CHEBI:37565"/>
    </ligand>
</feature>
<accession>A0A140DUX5</accession>
<dbReference type="EMBL" id="CP011391">
    <property type="protein sequence ID" value="AMK54452.1"/>
    <property type="molecule type" value="Genomic_DNA"/>
</dbReference>
<dbReference type="InterPro" id="IPR010914">
    <property type="entry name" value="RsgA_GTPase_dom"/>
</dbReference>
<sequence length="287" mass="32082">MEREGTVTKIISSQYTVQTPDGPVTAVPAGKLRRDRKPVVGDHVTVSRIQDSWRIEKIHPRQNELLRPRVANVDQALVVTSCKDPDFSQRLLDRLLFLTELSNIRPVILLTKTDLVDPGELEQIRGLLDLYAACGYTVLESCPESGDEQLAALLKGRISVLCGQSGAGKSSLLNRLDPSFHLRTQEISKALGRGKHTTRHCELHEVAKGLVADTPGFSSLDFSRMDLSGLDRKLTAFSPWTGQCRFADCRHINEPDCAIKQAVDAGRIPQGLYDDYKFLRQEEHNRR</sequence>
<dbReference type="PANTHER" id="PTHR32120:SF11">
    <property type="entry name" value="SMALL RIBOSOMAL SUBUNIT BIOGENESIS GTPASE RSGA 1, MITOCHONDRIAL-RELATED"/>
    <property type="match status" value="1"/>
</dbReference>
<comment type="similarity">
    <text evidence="10">Belongs to the TRAFAC class YlqF/YawG GTPase family. RsgA subfamily.</text>
</comment>
<keyword evidence="14" id="KW-1185">Reference proteome</keyword>
<dbReference type="GO" id="GO:0005525">
    <property type="term" value="F:GTP binding"/>
    <property type="evidence" value="ECO:0007669"/>
    <property type="project" value="UniProtKB-UniRule"/>
</dbReference>
<evidence type="ECO:0000256" key="8">
    <source>
        <dbReference type="ARBA" id="ARBA00022884"/>
    </source>
</evidence>
<evidence type="ECO:0000256" key="5">
    <source>
        <dbReference type="ARBA" id="ARBA00022741"/>
    </source>
</evidence>
<dbReference type="PANTHER" id="PTHR32120">
    <property type="entry name" value="SMALL RIBOSOMAL SUBUNIT BIOGENESIS GTPASE RSGA"/>
    <property type="match status" value="1"/>
</dbReference>
<feature type="binding site" evidence="10">
    <location>
        <position position="249"/>
    </location>
    <ligand>
        <name>Zn(2+)</name>
        <dbReference type="ChEBI" id="CHEBI:29105"/>
    </ligand>
</feature>
<reference evidence="13 14" key="1">
    <citation type="journal article" date="2016" name="Gut Pathog.">
        <title>Whole genome sequencing of "Faecalibaculum rodentium" ALO17, isolated from C57BL/6J laboratory mouse feces.</title>
        <authorList>
            <person name="Lim S."/>
            <person name="Chang D.H."/>
            <person name="Ahn S."/>
            <person name="Kim B.C."/>
        </authorList>
    </citation>
    <scope>NUCLEOTIDE SEQUENCE [LARGE SCALE GENOMIC DNA]</scope>
    <source>
        <strain evidence="13 14">Alo17</strain>
    </source>
</reference>
<dbReference type="GO" id="GO:0019843">
    <property type="term" value="F:rRNA binding"/>
    <property type="evidence" value="ECO:0007669"/>
    <property type="project" value="UniProtKB-KW"/>
</dbReference>
<dbReference type="InterPro" id="IPR004881">
    <property type="entry name" value="Ribosome_biogen_GTPase_RsgA"/>
</dbReference>
<dbReference type="InterPro" id="IPR030378">
    <property type="entry name" value="G_CP_dom"/>
</dbReference>
<dbReference type="InterPro" id="IPR031944">
    <property type="entry name" value="RsgA_N"/>
</dbReference>
<protein>
    <recommendedName>
        <fullName evidence="10">Small ribosomal subunit biogenesis GTPase RsgA</fullName>
        <ecNumber evidence="10">3.6.1.-</ecNumber>
    </recommendedName>
</protein>
<dbReference type="GO" id="GO:0005737">
    <property type="term" value="C:cytoplasm"/>
    <property type="evidence" value="ECO:0007669"/>
    <property type="project" value="UniProtKB-SubCell"/>
</dbReference>
<comment type="function">
    <text evidence="10">One of several proteins that assist in the late maturation steps of the functional core of the 30S ribosomal subunit. Helps release RbfA from mature subunits. May play a role in the assembly of ribosomal proteins into the subunit. Circularly permuted GTPase that catalyzes slow GTP hydrolysis, GTPase activity is stimulated by the 30S ribosomal subunit.</text>
</comment>
<name>A0A140DUX5_9FIRM</name>
<dbReference type="Gene3D" id="3.40.50.300">
    <property type="entry name" value="P-loop containing nucleotide triphosphate hydrolases"/>
    <property type="match status" value="1"/>
</dbReference>
<keyword evidence="3 10" id="KW-0479">Metal-binding</keyword>
<evidence type="ECO:0000256" key="6">
    <source>
        <dbReference type="ARBA" id="ARBA00022801"/>
    </source>
</evidence>
<evidence type="ECO:0000256" key="3">
    <source>
        <dbReference type="ARBA" id="ARBA00022723"/>
    </source>
</evidence>
<organism evidence="13 14">
    <name type="scientific">Faecalibaculum rodentium</name>
    <dbReference type="NCBI Taxonomy" id="1702221"/>
    <lineage>
        <taxon>Bacteria</taxon>
        <taxon>Bacillati</taxon>
        <taxon>Bacillota</taxon>
        <taxon>Erysipelotrichia</taxon>
        <taxon>Erysipelotrichales</taxon>
        <taxon>Erysipelotrichaceae</taxon>
        <taxon>Faecalibaculum</taxon>
    </lineage>
</organism>
<dbReference type="GO" id="GO:0046872">
    <property type="term" value="F:metal ion binding"/>
    <property type="evidence" value="ECO:0007669"/>
    <property type="project" value="UniProtKB-KW"/>
</dbReference>
<dbReference type="Pfam" id="PF03193">
    <property type="entry name" value="RsgA_GTPase"/>
    <property type="match status" value="1"/>
</dbReference>
<dbReference type="SUPFAM" id="SSF52540">
    <property type="entry name" value="P-loop containing nucleoside triphosphate hydrolases"/>
    <property type="match status" value="1"/>
</dbReference>
<keyword evidence="5 10" id="KW-0547">Nucleotide-binding</keyword>
<keyword evidence="9 10" id="KW-0342">GTP-binding</keyword>
<dbReference type="PATRIC" id="fig|1702221.3.peg.1271"/>
<keyword evidence="4 10" id="KW-0699">rRNA-binding</keyword>
<dbReference type="PROSITE" id="PS51721">
    <property type="entry name" value="G_CP"/>
    <property type="match status" value="1"/>
</dbReference>
<proteinExistence type="inferred from homology"/>
<feature type="domain" description="EngC GTPase" evidence="11">
    <location>
        <begin position="71"/>
        <end position="218"/>
    </location>
</feature>
<dbReference type="KEGG" id="fro:AALO17_13180"/>
<keyword evidence="2 10" id="KW-0690">Ribosome biogenesis</keyword>
<dbReference type="InterPro" id="IPR012340">
    <property type="entry name" value="NA-bd_OB-fold"/>
</dbReference>
<evidence type="ECO:0000256" key="4">
    <source>
        <dbReference type="ARBA" id="ARBA00022730"/>
    </source>
</evidence>
<dbReference type="GO" id="GO:0042274">
    <property type="term" value="P:ribosomal small subunit biogenesis"/>
    <property type="evidence" value="ECO:0007669"/>
    <property type="project" value="UniProtKB-UniRule"/>
</dbReference>
<evidence type="ECO:0000256" key="10">
    <source>
        <dbReference type="HAMAP-Rule" id="MF_01820"/>
    </source>
</evidence>
<evidence type="ECO:0000259" key="12">
    <source>
        <dbReference type="PROSITE" id="PS51721"/>
    </source>
</evidence>
<comment type="subcellular location">
    <subcellularLocation>
        <location evidence="10">Cytoplasm</location>
    </subcellularLocation>
</comment>
<evidence type="ECO:0000259" key="11">
    <source>
        <dbReference type="PROSITE" id="PS50936"/>
    </source>
</evidence>
<dbReference type="Gene3D" id="2.40.50.140">
    <property type="entry name" value="Nucleic acid-binding proteins"/>
    <property type="match status" value="1"/>
</dbReference>
<feature type="binding site" evidence="10">
    <location>
        <position position="244"/>
    </location>
    <ligand>
        <name>Zn(2+)</name>
        <dbReference type="ChEBI" id="CHEBI:29105"/>
    </ligand>
</feature>
<dbReference type="AlphaFoldDB" id="A0A140DUX5"/>
<dbReference type="OrthoDB" id="9809485at2"/>
<evidence type="ECO:0000256" key="1">
    <source>
        <dbReference type="ARBA" id="ARBA00022490"/>
    </source>
</evidence>
<dbReference type="HAMAP" id="MF_01820">
    <property type="entry name" value="GTPase_RsgA"/>
    <property type="match status" value="1"/>
</dbReference>
<evidence type="ECO:0000256" key="2">
    <source>
        <dbReference type="ARBA" id="ARBA00022517"/>
    </source>
</evidence>
<evidence type="ECO:0000313" key="13">
    <source>
        <dbReference type="EMBL" id="AMK54452.1"/>
    </source>
</evidence>
<dbReference type="STRING" id="1702221.AALO17_13180"/>
<comment type="cofactor">
    <cofactor evidence="10">
        <name>Zn(2+)</name>
        <dbReference type="ChEBI" id="CHEBI:29105"/>
    </cofactor>
    <text evidence="10">Binds 1 zinc ion per subunit.</text>
</comment>
<keyword evidence="8 10" id="KW-0694">RNA-binding</keyword>
<evidence type="ECO:0000313" key="14">
    <source>
        <dbReference type="Proteomes" id="UP000069771"/>
    </source>
</evidence>
<feature type="binding site" evidence="10">
    <location>
        <begin position="111"/>
        <end position="114"/>
    </location>
    <ligand>
        <name>GTP</name>
        <dbReference type="ChEBI" id="CHEBI:37565"/>
    </ligand>
</feature>
<dbReference type="GO" id="GO:0003924">
    <property type="term" value="F:GTPase activity"/>
    <property type="evidence" value="ECO:0007669"/>
    <property type="project" value="UniProtKB-UniRule"/>
</dbReference>
<evidence type="ECO:0000256" key="7">
    <source>
        <dbReference type="ARBA" id="ARBA00022833"/>
    </source>
</evidence>
<feature type="binding site" evidence="10">
    <location>
        <position position="257"/>
    </location>
    <ligand>
        <name>Zn(2+)</name>
        <dbReference type="ChEBI" id="CHEBI:29105"/>
    </ligand>
</feature>
<dbReference type="SUPFAM" id="SSF50249">
    <property type="entry name" value="Nucleic acid-binding proteins"/>
    <property type="match status" value="1"/>
</dbReference>
<dbReference type="NCBIfam" id="TIGR00157">
    <property type="entry name" value="ribosome small subunit-dependent GTPase A"/>
    <property type="match status" value="1"/>
</dbReference>
<feature type="binding site" evidence="10">
    <location>
        <position position="251"/>
    </location>
    <ligand>
        <name>Zn(2+)</name>
        <dbReference type="ChEBI" id="CHEBI:29105"/>
    </ligand>
</feature>
<keyword evidence="6 10" id="KW-0378">Hydrolase</keyword>
<dbReference type="Pfam" id="PF16745">
    <property type="entry name" value="RsgA_N"/>
    <property type="match status" value="1"/>
</dbReference>
<evidence type="ECO:0000256" key="9">
    <source>
        <dbReference type="ARBA" id="ARBA00023134"/>
    </source>
</evidence>
<gene>
    <name evidence="10" type="primary">rsgA</name>
    <name evidence="13" type="ORF">AALO17_13180</name>
</gene>
<dbReference type="InterPro" id="IPR027417">
    <property type="entry name" value="P-loop_NTPase"/>
</dbReference>
<comment type="subunit">
    <text evidence="10">Monomer. Associates with 30S ribosomal subunit, binds 16S rRNA.</text>
</comment>
<dbReference type="EC" id="3.6.1.-" evidence="10"/>
<dbReference type="PROSITE" id="PS50936">
    <property type="entry name" value="ENGC_GTPASE"/>
    <property type="match status" value="1"/>
</dbReference>
<dbReference type="Gene3D" id="1.10.40.50">
    <property type="entry name" value="Probable gtpase engc, domain 3"/>
    <property type="match status" value="1"/>
</dbReference>